<feature type="binding site" evidence="9">
    <location>
        <position position="412"/>
    </location>
    <ligand>
        <name>Zn(2+)</name>
        <dbReference type="ChEBI" id="CHEBI:29105"/>
        <label>2</label>
    </ligand>
</feature>
<accession>A0AAI9SCG2</accession>
<dbReference type="NCBIfam" id="TIGR01882">
    <property type="entry name" value="peptidase-T"/>
    <property type="match status" value="1"/>
</dbReference>
<dbReference type="GO" id="GO:0045148">
    <property type="term" value="F:tripeptide aminopeptidase activity"/>
    <property type="evidence" value="ECO:0007669"/>
    <property type="project" value="UniProtKB-UniRule"/>
</dbReference>
<feature type="binding site" evidence="9">
    <location>
        <position position="112"/>
    </location>
    <ligand>
        <name>Zn(2+)</name>
        <dbReference type="ChEBI" id="CHEBI:29105"/>
        <label>1</label>
    </ligand>
</feature>
<dbReference type="Pfam" id="PF01546">
    <property type="entry name" value="Peptidase_M20"/>
    <property type="match status" value="1"/>
</dbReference>
<evidence type="ECO:0000256" key="3">
    <source>
        <dbReference type="ARBA" id="ARBA00022723"/>
    </source>
</evidence>
<name>A0AAI9SCG2_9BURK</name>
<evidence type="ECO:0000313" key="11">
    <source>
        <dbReference type="EMBL" id="KAB7651690.1"/>
    </source>
</evidence>
<keyword evidence="11" id="KW-0031">Aminopeptidase</keyword>
<evidence type="ECO:0000256" key="5">
    <source>
        <dbReference type="ARBA" id="ARBA00022833"/>
    </source>
</evidence>
<comment type="caution">
    <text evidence="11">The sequence shown here is derived from an EMBL/GenBank/DDBJ whole genome shotgun (WGS) entry which is preliminary data.</text>
</comment>
<dbReference type="Gene3D" id="3.30.70.360">
    <property type="match status" value="1"/>
</dbReference>
<dbReference type="GO" id="GO:0008270">
    <property type="term" value="F:zinc ion binding"/>
    <property type="evidence" value="ECO:0007669"/>
    <property type="project" value="InterPro"/>
</dbReference>
<dbReference type="GO" id="GO:0006518">
    <property type="term" value="P:peptide metabolic process"/>
    <property type="evidence" value="ECO:0007669"/>
    <property type="project" value="InterPro"/>
</dbReference>
<evidence type="ECO:0000256" key="8">
    <source>
        <dbReference type="PIRSR" id="PIRSR037215-1"/>
    </source>
</evidence>
<dbReference type="InterPro" id="IPR002933">
    <property type="entry name" value="Peptidase_M20"/>
</dbReference>
<organism evidence="11 12">
    <name type="scientific">Sutterella seckii</name>
    <dbReference type="NCBI Taxonomy" id="1944635"/>
    <lineage>
        <taxon>Bacteria</taxon>
        <taxon>Pseudomonadati</taxon>
        <taxon>Pseudomonadota</taxon>
        <taxon>Betaproteobacteria</taxon>
        <taxon>Burkholderiales</taxon>
        <taxon>Sutterellaceae</taxon>
        <taxon>Sutterella</taxon>
    </lineage>
</organism>
<keyword evidence="4 11" id="KW-0378">Hydrolase</keyword>
<keyword evidence="6" id="KW-0482">Metalloprotease</keyword>
<reference evidence="11 12" key="1">
    <citation type="submission" date="2019-10" db="EMBL/GenBank/DDBJ databases">
        <title>Genome diversity of Sutterella seckii.</title>
        <authorList>
            <person name="Chaplin A.V."/>
            <person name="Sokolova S.R."/>
            <person name="Mosin K.A."/>
            <person name="Ivanova E.L."/>
            <person name="Kochetkova T.O."/>
            <person name="Goltsov A.Y."/>
            <person name="Trofimov D.Y."/>
            <person name="Efimov B.A."/>
        </authorList>
    </citation>
    <scope>NUCLEOTIDE SEQUENCE [LARGE SCALE GENOMIC DNA]</scope>
    <source>
        <strain evidence="11 12">ASD3426</strain>
    </source>
</reference>
<evidence type="ECO:0000256" key="6">
    <source>
        <dbReference type="ARBA" id="ARBA00023049"/>
    </source>
</evidence>
<dbReference type="GO" id="GO:0008237">
    <property type="term" value="F:metallopeptidase activity"/>
    <property type="evidence" value="ECO:0007669"/>
    <property type="project" value="UniProtKB-KW"/>
</dbReference>
<dbReference type="NCBIfam" id="NF003976">
    <property type="entry name" value="PRK05469.1"/>
    <property type="match status" value="1"/>
</dbReference>
<dbReference type="InterPro" id="IPR011650">
    <property type="entry name" value="Peptidase_M20_dimer"/>
</dbReference>
<dbReference type="PIRSF" id="PIRSF037215">
    <property type="entry name" value="Peptidase_M20B"/>
    <property type="match status" value="1"/>
</dbReference>
<evidence type="ECO:0000259" key="10">
    <source>
        <dbReference type="Pfam" id="PF07687"/>
    </source>
</evidence>
<dbReference type="EMBL" id="WEHW01000011">
    <property type="protein sequence ID" value="KAB7651690.1"/>
    <property type="molecule type" value="Genomic_DNA"/>
</dbReference>
<feature type="binding site" evidence="9">
    <location>
        <position position="174"/>
    </location>
    <ligand>
        <name>Zn(2+)</name>
        <dbReference type="ChEBI" id="CHEBI:29105"/>
        <label>2</label>
    </ligand>
</feature>
<dbReference type="Gene3D" id="3.40.630.10">
    <property type="entry name" value="Zn peptidases"/>
    <property type="match status" value="1"/>
</dbReference>
<dbReference type="EC" id="3.4.11.4" evidence="7"/>
<feature type="domain" description="Peptidase M20 dimerisation" evidence="10">
    <location>
        <begin position="241"/>
        <end position="338"/>
    </location>
</feature>
<proteinExistence type="inferred from homology"/>
<feature type="binding site" evidence="9">
    <location>
        <position position="174"/>
    </location>
    <ligand>
        <name>Zn(2+)</name>
        <dbReference type="ChEBI" id="CHEBI:29105"/>
        <label>1</label>
    </ligand>
</feature>
<gene>
    <name evidence="11" type="primary">pepT</name>
    <name evidence="11" type="ORF">GBM96_04770</name>
</gene>
<keyword evidence="2" id="KW-0645">Protease</keyword>
<dbReference type="Proteomes" id="UP000469462">
    <property type="component" value="Unassembled WGS sequence"/>
</dbReference>
<dbReference type="SUPFAM" id="SSF53187">
    <property type="entry name" value="Zn-dependent exopeptidases"/>
    <property type="match status" value="1"/>
</dbReference>
<dbReference type="Pfam" id="PF07687">
    <property type="entry name" value="M20_dimer"/>
    <property type="match status" value="1"/>
</dbReference>
<protein>
    <recommendedName>
        <fullName evidence="7">Peptidase T</fullName>
        <ecNumber evidence="7">3.4.11.4</ecNumber>
    </recommendedName>
</protein>
<dbReference type="GO" id="GO:0005829">
    <property type="term" value="C:cytosol"/>
    <property type="evidence" value="ECO:0007669"/>
    <property type="project" value="TreeGrafter"/>
</dbReference>
<dbReference type="PROSITE" id="PS00758">
    <property type="entry name" value="ARGE_DAPE_CPG2_1"/>
    <property type="match status" value="1"/>
</dbReference>
<feature type="binding site" evidence="9">
    <location>
        <position position="231"/>
    </location>
    <ligand>
        <name>Zn(2+)</name>
        <dbReference type="ChEBI" id="CHEBI:29105"/>
        <label>1</label>
    </ligand>
</feature>
<feature type="active site" evidence="8">
    <location>
        <position position="114"/>
    </location>
</feature>
<evidence type="ECO:0000256" key="2">
    <source>
        <dbReference type="ARBA" id="ARBA00022670"/>
    </source>
</evidence>
<comment type="similarity">
    <text evidence="1">Belongs to the peptidase M20B family.</text>
</comment>
<sequence length="444" mass="49384">MHFPLIGKAFSFRESFMLEMSYYGNFSKSEFESLPLILQRFLSYTQYDTTSDPQSPDFPSTKAQLAYAALLEKEFQSVGVRETRVTPYGIVYGWIEATKDYENAPALGLIAHMDTSPEASGAPAKWKVIDYEGGNICLNKEKDIVPSLDRFPEVGKYAGEKLVVTDGTTLLGADDKAGIAVLIETAKYFIDHPEIPHARLCFCVTPDEEIGRGTAKFDPKEFGAAYAYTVDGGERGGFDTETFNAAMVTAHFEGLNVHPGSAKDKMVNAIRMAMDFLSRFPSESVPEKTSMYEGFFHPIGITGAVRGVDVRMLIRDHDNVKLEDRKAYVRKVAEEMNKVWGGRVTVTVKDQYYNLKNYLEHFPKVCDIAREAFRRVGLDIVENPVRGGSDGCRISEMGLPTPNFFTGGLNFHGVYECLPVESLIKSHEVAVELGKMSAEVASLR</sequence>
<evidence type="ECO:0000313" key="12">
    <source>
        <dbReference type="Proteomes" id="UP000469462"/>
    </source>
</evidence>
<dbReference type="NCBIfam" id="NF009920">
    <property type="entry name" value="PRK13381.1"/>
    <property type="match status" value="1"/>
</dbReference>
<feature type="binding site" evidence="9">
    <location>
        <position position="209"/>
    </location>
    <ligand>
        <name>Zn(2+)</name>
        <dbReference type="ChEBI" id="CHEBI:29105"/>
        <label>2</label>
    </ligand>
</feature>
<dbReference type="InterPro" id="IPR001261">
    <property type="entry name" value="ArgE/DapE_CS"/>
</dbReference>
<evidence type="ECO:0000256" key="9">
    <source>
        <dbReference type="PIRSR" id="PIRSR037215-2"/>
    </source>
</evidence>
<evidence type="ECO:0000256" key="1">
    <source>
        <dbReference type="ARBA" id="ARBA00009692"/>
    </source>
</evidence>
<keyword evidence="3 9" id="KW-0479">Metal-binding</keyword>
<feature type="active site" description="Proton acceptor" evidence="8">
    <location>
        <position position="208"/>
    </location>
</feature>
<dbReference type="PANTHER" id="PTHR42994:SF1">
    <property type="entry name" value="PEPTIDASE T"/>
    <property type="match status" value="1"/>
</dbReference>
<dbReference type="GO" id="GO:0006508">
    <property type="term" value="P:proteolysis"/>
    <property type="evidence" value="ECO:0007669"/>
    <property type="project" value="UniProtKB-UniRule"/>
</dbReference>
<keyword evidence="5 9" id="KW-0862">Zinc</keyword>
<dbReference type="InterPro" id="IPR036264">
    <property type="entry name" value="Bact_exopeptidase_dim_dom"/>
</dbReference>
<evidence type="ECO:0000256" key="7">
    <source>
        <dbReference type="NCBIfam" id="TIGR01882"/>
    </source>
</evidence>
<evidence type="ECO:0000256" key="4">
    <source>
        <dbReference type="ARBA" id="ARBA00022801"/>
    </source>
</evidence>
<dbReference type="InterPro" id="IPR010161">
    <property type="entry name" value="Peptidase_M20B"/>
</dbReference>
<comment type="cofactor">
    <cofactor evidence="9">
        <name>Zn(2+)</name>
        <dbReference type="ChEBI" id="CHEBI:29105"/>
    </cofactor>
    <text evidence="9">Binds 2 Zn(2+) ions per subunit.</text>
</comment>
<dbReference type="PROSITE" id="PS00759">
    <property type="entry name" value="ARGE_DAPE_CPG2_2"/>
    <property type="match status" value="1"/>
</dbReference>
<keyword evidence="12" id="KW-1185">Reference proteome</keyword>
<dbReference type="AlphaFoldDB" id="A0AAI9SCG2"/>
<dbReference type="PANTHER" id="PTHR42994">
    <property type="entry name" value="PEPTIDASE T"/>
    <property type="match status" value="1"/>
</dbReference>
<dbReference type="SUPFAM" id="SSF55031">
    <property type="entry name" value="Bacterial exopeptidase dimerisation domain"/>
    <property type="match status" value="1"/>
</dbReference>